<dbReference type="NCBIfam" id="TIGR01007">
    <property type="entry name" value="eps_fam"/>
    <property type="match status" value="1"/>
</dbReference>
<organism evidence="12 13">
    <name type="scientific">Leptothoe kymatousa TAU-MAC 1615</name>
    <dbReference type="NCBI Taxonomy" id="2364775"/>
    <lineage>
        <taxon>Bacteria</taxon>
        <taxon>Bacillati</taxon>
        <taxon>Cyanobacteriota</taxon>
        <taxon>Cyanophyceae</taxon>
        <taxon>Nodosilineales</taxon>
        <taxon>Cymatolegaceae</taxon>
        <taxon>Leptothoe</taxon>
        <taxon>Leptothoe kymatousa</taxon>
    </lineage>
</organism>
<dbReference type="PANTHER" id="PTHR32309:SF13">
    <property type="entry name" value="FERRIC ENTEROBACTIN TRANSPORT PROTEIN FEPE"/>
    <property type="match status" value="1"/>
</dbReference>
<comment type="subcellular location">
    <subcellularLocation>
        <location evidence="1">Cell membrane</location>
        <topology evidence="1">Multi-pass membrane protein</topology>
    </subcellularLocation>
</comment>
<gene>
    <name evidence="12" type="ORF">IXB28_02765</name>
</gene>
<feature type="domain" description="Polysaccharide chain length determinant N-terminal" evidence="10">
    <location>
        <begin position="12"/>
        <end position="108"/>
    </location>
</feature>
<dbReference type="InterPro" id="IPR003856">
    <property type="entry name" value="LPS_length_determ_N"/>
</dbReference>
<dbReference type="InterPro" id="IPR032807">
    <property type="entry name" value="GNVR"/>
</dbReference>
<proteinExistence type="inferred from homology"/>
<dbReference type="Pfam" id="PF02706">
    <property type="entry name" value="Wzz"/>
    <property type="match status" value="1"/>
</dbReference>
<evidence type="ECO:0000256" key="1">
    <source>
        <dbReference type="ARBA" id="ARBA00004651"/>
    </source>
</evidence>
<keyword evidence="4 9" id="KW-0812">Transmembrane</keyword>
<protein>
    <submittedName>
        <fullName evidence="12">Polysaccharide biosynthesis tyrosine autokinase</fullName>
    </submittedName>
</protein>
<evidence type="ECO:0000259" key="11">
    <source>
        <dbReference type="Pfam" id="PF13807"/>
    </source>
</evidence>
<dbReference type="SUPFAM" id="SSF52540">
    <property type="entry name" value="P-loop containing nucleoside triphosphate hydrolases"/>
    <property type="match status" value="1"/>
</dbReference>
<evidence type="ECO:0000256" key="4">
    <source>
        <dbReference type="ARBA" id="ARBA00022692"/>
    </source>
</evidence>
<dbReference type="Gene3D" id="3.40.50.300">
    <property type="entry name" value="P-loop containing nucleotide triphosphate hydrolases"/>
    <property type="match status" value="1"/>
</dbReference>
<dbReference type="PANTHER" id="PTHR32309">
    <property type="entry name" value="TYROSINE-PROTEIN KINASE"/>
    <property type="match status" value="1"/>
</dbReference>
<feature type="domain" description="Tyrosine-protein kinase G-rich" evidence="11">
    <location>
        <begin position="384"/>
        <end position="455"/>
    </location>
</feature>
<keyword evidence="6" id="KW-0067">ATP-binding</keyword>
<reference evidence="12 13" key="1">
    <citation type="journal article" date="2021" name="Mar. Drugs">
        <title>Genome Reduction and Secondary Metabolism of the Marine Sponge-Associated Cyanobacterium Leptothoe.</title>
        <authorList>
            <person name="Konstantinou D."/>
            <person name="Popin R.V."/>
            <person name="Fewer D.P."/>
            <person name="Sivonen K."/>
            <person name="Gkelis S."/>
        </authorList>
    </citation>
    <scope>NUCLEOTIDE SEQUENCE [LARGE SCALE GENOMIC DNA]</scope>
    <source>
        <strain evidence="12 13">TAU-MAC 1615</strain>
    </source>
</reference>
<keyword evidence="8 9" id="KW-0472">Membrane</keyword>
<keyword evidence="5" id="KW-0547">Nucleotide-binding</keyword>
<evidence type="ECO:0000256" key="9">
    <source>
        <dbReference type="SAM" id="Phobius"/>
    </source>
</evidence>
<dbReference type="EMBL" id="JADOER010000004">
    <property type="protein sequence ID" value="MBT9311116.1"/>
    <property type="molecule type" value="Genomic_DNA"/>
</dbReference>
<dbReference type="InterPro" id="IPR050445">
    <property type="entry name" value="Bact_polysacc_biosynth/exp"/>
</dbReference>
<sequence length="740" mass="80942">MASKDNSVPEIEIDLNKYWLVLKRRWLILFTVFGLTTAAAVGVGVTQDSKYKAEAKLLFELSNQASSLVGLEGANRELRALTNLDNPLDTQIEVFRSVPIAQEVIEKLNLEDDEGETLSPEDLLKELTVTGIPGTDVLNVTYTSDDPELAKTIVNSITELYIQNDIQANRAAAVAAQEFITTQLPESEAAVSDAESALRRFKETNGIVNLEEESTNLVESLFALESTRIQLQSQLADRTAQASQIQEKLNLNTQEAYTVGLINESPGIQDALLQLQTIQSDLALARTRYREEHPEVVGLRNQEVALQSLLRDRIGVTLGTTQQLELPADDLQSGQLEQDLIASYLRLEGEQSGFAQQVSQLNSAITQQQSRARLIPVFERQQRELERRLDIAQTTYETLLQNLQQARVLENQNTGNARVISPAILPTKPLGPSLKLFLMAGCFGGALLGVIAAFLADLIDSSVKTVQEGQELYEYPLLGVIPACRYVGLKGKNVPEIVVRDETQPYSVRQAYQSLQANLKFSAIEKPVQTVTVTSAVAGEGKSKVAANLAVTLADLGHSVLLVDADLRRPIQHEIWDLPNVKGLSSFATGELPLQEVIVVKEPNLHILPAGIIPLDPLAILGSEYINSLIQACEQTYNYVIIDTPPIIGLSDTLTVSRATDGVLLVMKPGMADAASIRTTKALLTQARQSVLGLVANGIHVKGKTDHYFSKNQDYVTVSSQQLVDVTSNGNHAVKAHQPR</sequence>
<evidence type="ECO:0000256" key="6">
    <source>
        <dbReference type="ARBA" id="ARBA00022840"/>
    </source>
</evidence>
<comment type="similarity">
    <text evidence="2">Belongs to the CpsC/CapA family.</text>
</comment>
<dbReference type="InterPro" id="IPR005702">
    <property type="entry name" value="Wzc-like_C"/>
</dbReference>
<dbReference type="CDD" id="cd05387">
    <property type="entry name" value="BY-kinase"/>
    <property type="match status" value="1"/>
</dbReference>
<evidence type="ECO:0000256" key="5">
    <source>
        <dbReference type="ARBA" id="ARBA00022741"/>
    </source>
</evidence>
<evidence type="ECO:0000313" key="12">
    <source>
        <dbReference type="EMBL" id="MBT9311116.1"/>
    </source>
</evidence>
<dbReference type="InterPro" id="IPR033756">
    <property type="entry name" value="YlxH/NBP35"/>
</dbReference>
<dbReference type="Pfam" id="PF10609">
    <property type="entry name" value="ParA"/>
    <property type="match status" value="1"/>
</dbReference>
<evidence type="ECO:0000259" key="10">
    <source>
        <dbReference type="Pfam" id="PF02706"/>
    </source>
</evidence>
<dbReference type="Proteomes" id="UP001196661">
    <property type="component" value="Unassembled WGS sequence"/>
</dbReference>
<accession>A0ABS5Y0I3</accession>
<keyword evidence="13" id="KW-1185">Reference proteome</keyword>
<dbReference type="RefSeq" id="WP_215617024.1">
    <property type="nucleotide sequence ID" value="NZ_JADOER010000004.1"/>
</dbReference>
<dbReference type="InterPro" id="IPR027417">
    <property type="entry name" value="P-loop_NTPase"/>
</dbReference>
<keyword evidence="7 9" id="KW-1133">Transmembrane helix</keyword>
<evidence type="ECO:0000313" key="13">
    <source>
        <dbReference type="Proteomes" id="UP001196661"/>
    </source>
</evidence>
<keyword evidence="3" id="KW-1003">Cell membrane</keyword>
<dbReference type="Pfam" id="PF13807">
    <property type="entry name" value="GNVR"/>
    <property type="match status" value="1"/>
</dbReference>
<comment type="caution">
    <text evidence="12">The sequence shown here is derived from an EMBL/GenBank/DDBJ whole genome shotgun (WGS) entry which is preliminary data.</text>
</comment>
<name>A0ABS5Y0I3_9CYAN</name>
<evidence type="ECO:0000256" key="8">
    <source>
        <dbReference type="ARBA" id="ARBA00023136"/>
    </source>
</evidence>
<evidence type="ECO:0000256" key="3">
    <source>
        <dbReference type="ARBA" id="ARBA00022475"/>
    </source>
</evidence>
<feature type="transmembrane region" description="Helical" evidence="9">
    <location>
        <begin position="26"/>
        <end position="46"/>
    </location>
</feature>
<evidence type="ECO:0000256" key="2">
    <source>
        <dbReference type="ARBA" id="ARBA00006683"/>
    </source>
</evidence>
<evidence type="ECO:0000256" key="7">
    <source>
        <dbReference type="ARBA" id="ARBA00022989"/>
    </source>
</evidence>